<dbReference type="InterPro" id="IPR032675">
    <property type="entry name" value="LRR_dom_sf"/>
</dbReference>
<dbReference type="SUPFAM" id="SSF52047">
    <property type="entry name" value="RNI-like"/>
    <property type="match status" value="1"/>
</dbReference>
<evidence type="ECO:0000256" key="8">
    <source>
        <dbReference type="ARBA" id="ARBA00022989"/>
    </source>
</evidence>
<evidence type="ECO:0008006" key="15">
    <source>
        <dbReference type="Google" id="ProtNLM"/>
    </source>
</evidence>
<gene>
    <name evidence="13" type="ORF">Ddye_009240</name>
</gene>
<dbReference type="Pfam" id="PF00560">
    <property type="entry name" value="LRR_1"/>
    <property type="match status" value="5"/>
</dbReference>
<keyword evidence="3" id="KW-1003">Cell membrane</keyword>
<comment type="subcellular location">
    <subcellularLocation>
        <location evidence="1">Cell membrane</location>
        <topology evidence="1">Single-pass type I membrane protein</topology>
    </subcellularLocation>
</comment>
<sequence>MDCCTWRGVDCDIAGRVIGLHLSNESISGGIDNSTGLFGLQNLQSLNLAFNSFHKAQIPSRLANLANLSHLNLSYAGFGGKIPIAILSMTRVVTLDLSFNYLLSGPLSDFPQNNSIQTLLLCVTNLSGKLPDSIGNLKMAQSLLFMSKSLNYLDLSQNVFTGGISSTDWELLQDLVYVDLGFNSLNGSIPSSLFALPSLQHLRLLNNQFEGQIPEFLKASSSVLETLDLQGNRLEGHFPMTIFELKNLQFLVLSSNKFNGTVQLDMIGRLGNLTEFDLSFNNLAVNVSTSFSSFPPQISKLKLASCKLVSIPNLKNQPNQIGELDLSDNQISGEIPNWIWEVVDGNLNLSQNSLVGFQEPYSVLNLNLLDLHSNRLSEKIPLSPPMARFVDYSNNSFTSSIPDDIGNIAPSMKLFSVLNNKLTGIIPESLCNATFLQALDLSSNNFSGRIPTCLIERGENLGVLKVGRNNLYGIIPDRFPGNCGLQTLSMNSNQLEGLVPKSLTNCTMLEVLDLGNNKINDAFPCWLKNVSSLHVLVLRSNKFYGNIGCLEYDVFWPKLQIIDLASNNFTGRIPRKGLTTWKAMMVDEQKVQPQLEHLQYEILATNPLYCQDTVMVTMKNQEVELVKILTLFTSIDLSSNNFQGPIPEELGLFKSLIVLNLSHNAFTGSIPSSIGNLRQLESMDLPMNNLCRHIPTQLASLNFLSVLNLSYNHLVGRIPISTQLQSFSPTSFEGNEGLCGHPLMKSCTNSNKLPIPAPSNESDPFAPSSSNEFDWQFSIVIGVGFGTGFVAVVAPLIFSDKVNLRSYYFLCLVPSLPRSMKST</sequence>
<keyword evidence="14" id="KW-1185">Reference proteome</keyword>
<keyword evidence="11" id="KW-0325">Glycoprotein</keyword>
<evidence type="ECO:0000256" key="11">
    <source>
        <dbReference type="ARBA" id="ARBA00023180"/>
    </source>
</evidence>
<dbReference type="Proteomes" id="UP001280121">
    <property type="component" value="Unassembled WGS sequence"/>
</dbReference>
<dbReference type="AlphaFoldDB" id="A0AAE0CMP8"/>
<evidence type="ECO:0000256" key="1">
    <source>
        <dbReference type="ARBA" id="ARBA00004251"/>
    </source>
</evidence>
<dbReference type="InterPro" id="IPR003591">
    <property type="entry name" value="Leu-rich_rpt_typical-subtyp"/>
</dbReference>
<evidence type="ECO:0000313" key="13">
    <source>
        <dbReference type="EMBL" id="KAK2656188.1"/>
    </source>
</evidence>
<organism evidence="13 14">
    <name type="scientific">Dipteronia dyeriana</name>
    <dbReference type="NCBI Taxonomy" id="168575"/>
    <lineage>
        <taxon>Eukaryota</taxon>
        <taxon>Viridiplantae</taxon>
        <taxon>Streptophyta</taxon>
        <taxon>Embryophyta</taxon>
        <taxon>Tracheophyta</taxon>
        <taxon>Spermatophyta</taxon>
        <taxon>Magnoliopsida</taxon>
        <taxon>eudicotyledons</taxon>
        <taxon>Gunneridae</taxon>
        <taxon>Pentapetalae</taxon>
        <taxon>rosids</taxon>
        <taxon>malvids</taxon>
        <taxon>Sapindales</taxon>
        <taxon>Sapindaceae</taxon>
        <taxon>Hippocastanoideae</taxon>
        <taxon>Acereae</taxon>
        <taxon>Dipteronia</taxon>
    </lineage>
</organism>
<keyword evidence="10" id="KW-0675">Receptor</keyword>
<dbReference type="Gene3D" id="3.80.10.10">
    <property type="entry name" value="Ribonuclease Inhibitor"/>
    <property type="match status" value="4"/>
</dbReference>
<evidence type="ECO:0000256" key="9">
    <source>
        <dbReference type="ARBA" id="ARBA00023136"/>
    </source>
</evidence>
<dbReference type="Pfam" id="PF13855">
    <property type="entry name" value="LRR_8"/>
    <property type="match status" value="1"/>
</dbReference>
<dbReference type="GO" id="GO:0005886">
    <property type="term" value="C:plasma membrane"/>
    <property type="evidence" value="ECO:0007669"/>
    <property type="project" value="UniProtKB-SubCell"/>
</dbReference>
<evidence type="ECO:0000256" key="12">
    <source>
        <dbReference type="SAM" id="Phobius"/>
    </source>
</evidence>
<evidence type="ECO:0000256" key="6">
    <source>
        <dbReference type="ARBA" id="ARBA00022729"/>
    </source>
</evidence>
<evidence type="ECO:0000256" key="10">
    <source>
        <dbReference type="ARBA" id="ARBA00023170"/>
    </source>
</evidence>
<dbReference type="PANTHER" id="PTHR48061:SF2">
    <property type="entry name" value="RECEPTOR LIKE PROTEIN 30-LIKE"/>
    <property type="match status" value="1"/>
</dbReference>
<keyword evidence="6" id="KW-0732">Signal</keyword>
<evidence type="ECO:0000256" key="4">
    <source>
        <dbReference type="ARBA" id="ARBA00022614"/>
    </source>
</evidence>
<accession>A0AAE0CMP8</accession>
<dbReference type="PANTHER" id="PTHR48061">
    <property type="entry name" value="LEUCINE-RICH REPEAT RECEPTOR PROTEIN KINASE EMS1-LIKE-RELATED"/>
    <property type="match status" value="1"/>
</dbReference>
<comment type="similarity">
    <text evidence="2">Belongs to the RLP family.</text>
</comment>
<dbReference type="EMBL" id="JANJYI010000003">
    <property type="protein sequence ID" value="KAK2656188.1"/>
    <property type="molecule type" value="Genomic_DNA"/>
</dbReference>
<keyword evidence="7" id="KW-0677">Repeat</keyword>
<keyword evidence="5 12" id="KW-0812">Transmembrane</keyword>
<keyword evidence="4" id="KW-0433">Leucine-rich repeat</keyword>
<dbReference type="SMART" id="SM00369">
    <property type="entry name" value="LRR_TYP"/>
    <property type="match status" value="6"/>
</dbReference>
<keyword evidence="8 12" id="KW-1133">Transmembrane helix</keyword>
<proteinExistence type="inferred from homology"/>
<reference evidence="13" key="1">
    <citation type="journal article" date="2023" name="Plant J.">
        <title>Genome sequences and population genomics provide insights into the demographic history, inbreeding, and mutation load of two 'living fossil' tree species of Dipteronia.</title>
        <authorList>
            <person name="Feng Y."/>
            <person name="Comes H.P."/>
            <person name="Chen J."/>
            <person name="Zhu S."/>
            <person name="Lu R."/>
            <person name="Zhang X."/>
            <person name="Li P."/>
            <person name="Qiu J."/>
            <person name="Olsen K.M."/>
            <person name="Qiu Y."/>
        </authorList>
    </citation>
    <scope>NUCLEOTIDE SEQUENCE</scope>
    <source>
        <strain evidence="13">KIB01</strain>
    </source>
</reference>
<dbReference type="InterPro" id="IPR046956">
    <property type="entry name" value="RLP23-like"/>
</dbReference>
<evidence type="ECO:0000256" key="5">
    <source>
        <dbReference type="ARBA" id="ARBA00022692"/>
    </source>
</evidence>
<evidence type="ECO:0000256" key="2">
    <source>
        <dbReference type="ARBA" id="ARBA00009592"/>
    </source>
</evidence>
<keyword evidence="9 12" id="KW-0472">Membrane</keyword>
<comment type="caution">
    <text evidence="13">The sequence shown here is derived from an EMBL/GenBank/DDBJ whole genome shotgun (WGS) entry which is preliminary data.</text>
</comment>
<evidence type="ECO:0000256" key="7">
    <source>
        <dbReference type="ARBA" id="ARBA00022737"/>
    </source>
</evidence>
<dbReference type="SUPFAM" id="SSF52058">
    <property type="entry name" value="L domain-like"/>
    <property type="match status" value="1"/>
</dbReference>
<feature type="transmembrane region" description="Helical" evidence="12">
    <location>
        <begin position="775"/>
        <end position="798"/>
    </location>
</feature>
<name>A0AAE0CMP8_9ROSI</name>
<dbReference type="FunFam" id="3.80.10.10:FF:000213">
    <property type="entry name" value="Tyrosine-sulfated glycopeptide receptor 1"/>
    <property type="match status" value="2"/>
</dbReference>
<protein>
    <recommendedName>
        <fullName evidence="15">Receptor-like protein 12</fullName>
    </recommendedName>
</protein>
<dbReference type="InterPro" id="IPR001611">
    <property type="entry name" value="Leu-rich_rpt"/>
</dbReference>
<evidence type="ECO:0000256" key="3">
    <source>
        <dbReference type="ARBA" id="ARBA00022475"/>
    </source>
</evidence>
<evidence type="ECO:0000313" key="14">
    <source>
        <dbReference type="Proteomes" id="UP001280121"/>
    </source>
</evidence>